<dbReference type="RefSeq" id="WP_151041831.1">
    <property type="nucleotide sequence ID" value="NZ_VZUL01000002.1"/>
</dbReference>
<dbReference type="Proteomes" id="UP000386575">
    <property type="component" value="Unassembled WGS sequence"/>
</dbReference>
<protein>
    <submittedName>
        <fullName evidence="2">Uncharacterized protein</fullName>
    </submittedName>
</protein>
<evidence type="ECO:0000256" key="1">
    <source>
        <dbReference type="SAM" id="Phobius"/>
    </source>
</evidence>
<feature type="transmembrane region" description="Helical" evidence="1">
    <location>
        <begin position="12"/>
        <end position="33"/>
    </location>
</feature>
<evidence type="ECO:0000313" key="3">
    <source>
        <dbReference type="Proteomes" id="UP000386575"/>
    </source>
</evidence>
<keyword evidence="1" id="KW-0812">Transmembrane</keyword>
<accession>A0A6A1TNI0</accession>
<keyword evidence="1" id="KW-1133">Transmembrane helix</keyword>
<dbReference type="AlphaFoldDB" id="A0A6A1TNI0"/>
<evidence type="ECO:0000313" key="2">
    <source>
        <dbReference type="EMBL" id="KAB1086401.1"/>
    </source>
</evidence>
<feature type="transmembrane region" description="Helical" evidence="1">
    <location>
        <begin position="45"/>
        <end position="66"/>
    </location>
</feature>
<keyword evidence="1" id="KW-0472">Membrane</keyword>
<comment type="caution">
    <text evidence="2">The sequence shown here is derived from an EMBL/GenBank/DDBJ whole genome shotgun (WGS) entry which is preliminary data.</text>
</comment>
<sequence>MNEILAKISTYDIFNNLVPGAVVAYLLAVLDVYKIDAGSLVTDLVVFYFIGLVVSRIGSLVLEPLLKFASGLIETKESGLGFLFGMRCATIPHAYRDHI</sequence>
<name>A0A6A1TNI0_NEOGA</name>
<reference evidence="2 3" key="1">
    <citation type="submission" date="2019-09" db="EMBL/GenBank/DDBJ databases">
        <title>Genome sequencing of Ng87 strain.</title>
        <authorList>
            <person name="Karasev E.S."/>
            <person name="Andronov E."/>
        </authorList>
    </citation>
    <scope>NUCLEOTIDE SEQUENCE [LARGE SCALE GENOMIC DNA]</scope>
    <source>
        <strain evidence="2 3">Ng87</strain>
    </source>
</reference>
<organism evidence="2 3">
    <name type="scientific">Neorhizobium galegae</name>
    <name type="common">Rhizobium galegae</name>
    <dbReference type="NCBI Taxonomy" id="399"/>
    <lineage>
        <taxon>Bacteria</taxon>
        <taxon>Pseudomonadati</taxon>
        <taxon>Pseudomonadota</taxon>
        <taxon>Alphaproteobacteria</taxon>
        <taxon>Hyphomicrobiales</taxon>
        <taxon>Rhizobiaceae</taxon>
        <taxon>Rhizobium/Agrobacterium group</taxon>
        <taxon>Neorhizobium</taxon>
    </lineage>
</organism>
<gene>
    <name evidence="2" type="ORF">F4V91_08125</name>
</gene>
<dbReference type="EMBL" id="VZUL01000002">
    <property type="protein sequence ID" value="KAB1086401.1"/>
    <property type="molecule type" value="Genomic_DNA"/>
</dbReference>
<proteinExistence type="predicted"/>